<feature type="region of interest" description="Disordered" evidence="3">
    <location>
        <begin position="428"/>
        <end position="447"/>
    </location>
</feature>
<evidence type="ECO:0000256" key="1">
    <source>
        <dbReference type="ARBA" id="ARBA00022441"/>
    </source>
</evidence>
<proteinExistence type="predicted"/>
<name>A0A7J6VYJ7_THATH</name>
<dbReference type="OrthoDB" id="10251809at2759"/>
<comment type="caution">
    <text evidence="4">The sequence shown here is derived from an EMBL/GenBank/DDBJ whole genome shotgun (WGS) entry which is preliminary data.</text>
</comment>
<accession>A0A7J6VYJ7</accession>
<keyword evidence="2" id="KW-0677">Repeat</keyword>
<dbReference type="SUPFAM" id="SSF117281">
    <property type="entry name" value="Kelch motif"/>
    <property type="match status" value="2"/>
</dbReference>
<keyword evidence="1" id="KW-0880">Kelch repeat</keyword>
<evidence type="ECO:0000313" key="4">
    <source>
        <dbReference type="EMBL" id="KAF5189933.1"/>
    </source>
</evidence>
<sequence length="599" mass="66235">MRWEKLHLNARLRESPDGKKSPGRKGGIFGPGNRWGHTCNSIRGGKFLYVFGGYGQDNCQTNDVYVFDTTRQTWSRPMVKGTPPSPRDSHSCTTVGNNLFVFGGTDGRDPLNDLHILDTSTNTWISPSLRGEGPEAREGHSAALVGKRLFVFGGCGKSQTLVWRRAMTSGKQPSARDSHTCSSWKNRVIVVAGEDASDYYLSDVHVLDTDTLVWKQLSTMGQKLPPRAGHSTVTLGKNLFVFGGFTDERNLYDDLYMLNMENAVWTKVITSGQGPSARFSVAGDCLDARKGVLVFIGGCNQQLEALDDMYYLHTDIVMENGQDEPRHEKLSLRKELKRKCQEEQHLPASLPANHKDVHNMGRMPEMPQIPSLADKKNSTLYEVRSSQEQIFEAKVTEAFHYGYTIETNINGKPLRGIVFSYKPGFAHASNSYPSRKSTSDEVGEDKLNDDDKVESEIAAHTQLAAIDDTQNDILHAKESQESPLENTPVAAPVNSTPVDVSLSHMATALPPSLKDESIPDRPSSVKDESRCDPPPPHTDESIRDSPSHSLKDKIGLDLPSPSPKEESRHYQSNGETAKEMFTSPQRQVVGEPAPSTKEA</sequence>
<organism evidence="4 5">
    <name type="scientific">Thalictrum thalictroides</name>
    <name type="common">Rue-anemone</name>
    <name type="synonym">Anemone thalictroides</name>
    <dbReference type="NCBI Taxonomy" id="46969"/>
    <lineage>
        <taxon>Eukaryota</taxon>
        <taxon>Viridiplantae</taxon>
        <taxon>Streptophyta</taxon>
        <taxon>Embryophyta</taxon>
        <taxon>Tracheophyta</taxon>
        <taxon>Spermatophyta</taxon>
        <taxon>Magnoliopsida</taxon>
        <taxon>Ranunculales</taxon>
        <taxon>Ranunculaceae</taxon>
        <taxon>Thalictroideae</taxon>
        <taxon>Thalictrum</taxon>
    </lineage>
</organism>
<dbReference type="Proteomes" id="UP000554482">
    <property type="component" value="Unassembled WGS sequence"/>
</dbReference>
<dbReference type="PANTHER" id="PTHR46093:SF18">
    <property type="entry name" value="FIBRONECTIN TYPE-III DOMAIN-CONTAINING PROTEIN"/>
    <property type="match status" value="1"/>
</dbReference>
<keyword evidence="5" id="KW-1185">Reference proteome</keyword>
<dbReference type="AlphaFoldDB" id="A0A7J6VYJ7"/>
<evidence type="ECO:0000256" key="2">
    <source>
        <dbReference type="ARBA" id="ARBA00022737"/>
    </source>
</evidence>
<dbReference type="Pfam" id="PF24681">
    <property type="entry name" value="Kelch_KLHDC2_KLHL20_DRC7"/>
    <property type="match status" value="2"/>
</dbReference>
<dbReference type="InterPro" id="IPR015915">
    <property type="entry name" value="Kelch-typ_b-propeller"/>
</dbReference>
<dbReference type="Gene3D" id="2.120.10.80">
    <property type="entry name" value="Kelch-type beta propeller"/>
    <property type="match status" value="2"/>
</dbReference>
<evidence type="ECO:0000313" key="5">
    <source>
        <dbReference type="Proteomes" id="UP000554482"/>
    </source>
</evidence>
<gene>
    <name evidence="4" type="ORF">FRX31_020477</name>
</gene>
<protein>
    <submittedName>
        <fullName evidence="4">Kelch domain-containing protein</fullName>
    </submittedName>
</protein>
<feature type="compositionally biased region" description="Basic and acidic residues" evidence="3">
    <location>
        <begin position="513"/>
        <end position="555"/>
    </location>
</feature>
<feature type="region of interest" description="Disordered" evidence="3">
    <location>
        <begin position="13"/>
        <end position="32"/>
    </location>
</feature>
<dbReference type="PANTHER" id="PTHR46093">
    <property type="entry name" value="ACYL-COA-BINDING DOMAIN-CONTAINING PROTEIN 5"/>
    <property type="match status" value="1"/>
</dbReference>
<reference evidence="4 5" key="1">
    <citation type="submission" date="2020-06" db="EMBL/GenBank/DDBJ databases">
        <title>Transcriptomic and genomic resources for Thalictrum thalictroides and T. hernandezii: Facilitating candidate gene discovery in an emerging model plant lineage.</title>
        <authorList>
            <person name="Arias T."/>
            <person name="Riano-Pachon D.M."/>
            <person name="Di Stilio V.S."/>
        </authorList>
    </citation>
    <scope>NUCLEOTIDE SEQUENCE [LARGE SCALE GENOMIC DNA]</scope>
    <source>
        <strain evidence="5">cv. WT478/WT964</strain>
        <tissue evidence="4">Leaves</tissue>
    </source>
</reference>
<dbReference type="EMBL" id="JABWDY010024842">
    <property type="protein sequence ID" value="KAF5189933.1"/>
    <property type="molecule type" value="Genomic_DNA"/>
</dbReference>
<feature type="region of interest" description="Disordered" evidence="3">
    <location>
        <begin position="508"/>
        <end position="599"/>
    </location>
</feature>
<evidence type="ECO:0000256" key="3">
    <source>
        <dbReference type="SAM" id="MobiDB-lite"/>
    </source>
</evidence>